<accession>A0A2R6Q526</accession>
<evidence type="ECO:0000256" key="4">
    <source>
        <dbReference type="ARBA" id="ARBA00022692"/>
    </source>
</evidence>
<reference evidence="12" key="2">
    <citation type="journal article" date="2018" name="BMC Genomics">
        <title>A manually annotated Actinidia chinensis var. chinensis (kiwifruit) genome highlights the challenges associated with draft genomes and gene prediction in plants.</title>
        <authorList>
            <person name="Pilkington S.M."/>
            <person name="Crowhurst R."/>
            <person name="Hilario E."/>
            <person name="Nardozza S."/>
            <person name="Fraser L."/>
            <person name="Peng Y."/>
            <person name="Gunaseelan K."/>
            <person name="Simpson R."/>
            <person name="Tahir J."/>
            <person name="Deroles S.C."/>
            <person name="Templeton K."/>
            <person name="Luo Z."/>
            <person name="Davy M."/>
            <person name="Cheng C."/>
            <person name="McNeilage M."/>
            <person name="Scaglione D."/>
            <person name="Liu Y."/>
            <person name="Zhang Q."/>
            <person name="Datson P."/>
            <person name="De Silva N."/>
            <person name="Gardiner S.E."/>
            <person name="Bassett H."/>
            <person name="Chagne D."/>
            <person name="McCallum J."/>
            <person name="Dzierzon H."/>
            <person name="Deng C."/>
            <person name="Wang Y.Y."/>
            <person name="Barron L."/>
            <person name="Manako K."/>
            <person name="Bowen J."/>
            <person name="Foster T.M."/>
            <person name="Erridge Z.A."/>
            <person name="Tiffin H."/>
            <person name="Waite C.N."/>
            <person name="Davies K.M."/>
            <person name="Grierson E.P."/>
            <person name="Laing W.A."/>
            <person name="Kirk R."/>
            <person name="Chen X."/>
            <person name="Wood M."/>
            <person name="Montefiori M."/>
            <person name="Brummell D.A."/>
            <person name="Schwinn K.E."/>
            <person name="Catanach A."/>
            <person name="Fullerton C."/>
            <person name="Li D."/>
            <person name="Meiyalaghan S."/>
            <person name="Nieuwenhuizen N."/>
            <person name="Read N."/>
            <person name="Prakash R."/>
            <person name="Hunter D."/>
            <person name="Zhang H."/>
            <person name="McKenzie M."/>
            <person name="Knabel M."/>
            <person name="Harris A."/>
            <person name="Allan A.C."/>
            <person name="Gleave A."/>
            <person name="Chen A."/>
            <person name="Janssen B.J."/>
            <person name="Plunkett B."/>
            <person name="Ampomah-Dwamena C."/>
            <person name="Voogd C."/>
            <person name="Leif D."/>
            <person name="Lafferty D."/>
            <person name="Souleyre E.J.F."/>
            <person name="Varkonyi-Gasic E."/>
            <person name="Gambi F."/>
            <person name="Hanley J."/>
            <person name="Yao J.L."/>
            <person name="Cheung J."/>
            <person name="David K.M."/>
            <person name="Warren B."/>
            <person name="Marsh K."/>
            <person name="Snowden K.C."/>
            <person name="Lin-Wang K."/>
            <person name="Brian L."/>
            <person name="Martinez-Sanchez M."/>
            <person name="Wang M."/>
            <person name="Ileperuma N."/>
            <person name="Macnee N."/>
            <person name="Campin R."/>
            <person name="McAtee P."/>
            <person name="Drummond R.S.M."/>
            <person name="Espley R.V."/>
            <person name="Ireland H.S."/>
            <person name="Wu R."/>
            <person name="Atkinson R.G."/>
            <person name="Karunairetnam S."/>
            <person name="Bulley S."/>
            <person name="Chunkath S."/>
            <person name="Hanley Z."/>
            <person name="Storey R."/>
            <person name="Thrimawithana A.H."/>
            <person name="Thomson S."/>
            <person name="David C."/>
            <person name="Testolin R."/>
            <person name="Huang H."/>
            <person name="Hellens R.P."/>
            <person name="Schaffer R.J."/>
        </authorList>
    </citation>
    <scope>NUCLEOTIDE SEQUENCE [LARGE SCALE GENOMIC DNA]</scope>
    <source>
        <strain evidence="12">cv. Red5</strain>
    </source>
</reference>
<dbReference type="PANTHER" id="PTHR10766">
    <property type="entry name" value="TRANSMEMBRANE 9 SUPERFAMILY PROTEIN"/>
    <property type="match status" value="1"/>
</dbReference>
<evidence type="ECO:0000256" key="10">
    <source>
        <dbReference type="RuleBase" id="RU363079"/>
    </source>
</evidence>
<evidence type="ECO:0000256" key="2">
    <source>
        <dbReference type="ARBA" id="ARBA00004653"/>
    </source>
</evidence>
<comment type="caution">
    <text evidence="10">Lacks conserved residue(s) required for the propagation of feature annotation.</text>
</comment>
<comment type="subcellular location">
    <subcellularLocation>
        <location evidence="1">Endosome membrane</location>
        <topology evidence="1">Multi-pass membrane protein</topology>
    </subcellularLocation>
    <subcellularLocation>
        <location evidence="2">Golgi apparatus membrane</location>
        <topology evidence="2">Multi-pass membrane protein</topology>
    </subcellularLocation>
</comment>
<dbReference type="GO" id="GO:0010008">
    <property type="term" value="C:endosome membrane"/>
    <property type="evidence" value="ECO:0007669"/>
    <property type="project" value="UniProtKB-SubCell"/>
</dbReference>
<evidence type="ECO:0000256" key="5">
    <source>
        <dbReference type="ARBA" id="ARBA00022729"/>
    </source>
</evidence>
<dbReference type="Pfam" id="PF02990">
    <property type="entry name" value="EMP70"/>
    <property type="match status" value="3"/>
</dbReference>
<feature type="transmembrane region" description="Helical" evidence="10">
    <location>
        <begin position="271"/>
        <end position="296"/>
    </location>
</feature>
<evidence type="ECO:0000256" key="3">
    <source>
        <dbReference type="ARBA" id="ARBA00005227"/>
    </source>
</evidence>
<dbReference type="InterPro" id="IPR004240">
    <property type="entry name" value="EMP70"/>
</dbReference>
<dbReference type="Proteomes" id="UP000241394">
    <property type="component" value="Chromosome LG20"/>
</dbReference>
<keyword evidence="4 10" id="KW-0812">Transmembrane</keyword>
<dbReference type="InParanoid" id="A0A2R6Q526"/>
<keyword evidence="12" id="KW-1185">Reference proteome</keyword>
<dbReference type="Gramene" id="PSS01976">
    <property type="protein sequence ID" value="PSS01976"/>
    <property type="gene ID" value="CEY00_Acc23332"/>
</dbReference>
<dbReference type="AlphaFoldDB" id="A0A2R6Q526"/>
<evidence type="ECO:0000256" key="8">
    <source>
        <dbReference type="ARBA" id="ARBA00023034"/>
    </source>
</evidence>
<evidence type="ECO:0000313" key="12">
    <source>
        <dbReference type="Proteomes" id="UP000241394"/>
    </source>
</evidence>
<dbReference type="GO" id="GO:0000139">
    <property type="term" value="C:Golgi membrane"/>
    <property type="evidence" value="ECO:0007669"/>
    <property type="project" value="UniProtKB-SubCell"/>
</dbReference>
<dbReference type="GO" id="GO:0072657">
    <property type="term" value="P:protein localization to membrane"/>
    <property type="evidence" value="ECO:0007669"/>
    <property type="project" value="TreeGrafter"/>
</dbReference>
<evidence type="ECO:0000256" key="7">
    <source>
        <dbReference type="ARBA" id="ARBA00022989"/>
    </source>
</evidence>
<keyword evidence="7 10" id="KW-1133">Transmembrane helix</keyword>
<name>A0A2R6Q526_ACTCC</name>
<feature type="transmembrane region" description="Helical" evidence="10">
    <location>
        <begin position="172"/>
        <end position="190"/>
    </location>
</feature>
<keyword evidence="6" id="KW-0967">Endosome</keyword>
<proteinExistence type="inferred from homology"/>
<keyword evidence="5" id="KW-0732">Signal</keyword>
<comment type="similarity">
    <text evidence="3 10">Belongs to the nonaspanin (TM9SF) (TC 9.A.2) family.</text>
</comment>
<protein>
    <recommendedName>
        <fullName evidence="10">Transmembrane 9 superfamily member</fullName>
    </recommendedName>
</protein>
<organism evidence="11 12">
    <name type="scientific">Actinidia chinensis var. chinensis</name>
    <name type="common">Chinese soft-hair kiwi</name>
    <dbReference type="NCBI Taxonomy" id="1590841"/>
    <lineage>
        <taxon>Eukaryota</taxon>
        <taxon>Viridiplantae</taxon>
        <taxon>Streptophyta</taxon>
        <taxon>Embryophyta</taxon>
        <taxon>Tracheophyta</taxon>
        <taxon>Spermatophyta</taxon>
        <taxon>Magnoliopsida</taxon>
        <taxon>eudicotyledons</taxon>
        <taxon>Gunneridae</taxon>
        <taxon>Pentapetalae</taxon>
        <taxon>asterids</taxon>
        <taxon>Ericales</taxon>
        <taxon>Actinidiaceae</taxon>
        <taxon>Actinidia</taxon>
    </lineage>
</organism>
<evidence type="ECO:0000313" key="11">
    <source>
        <dbReference type="EMBL" id="PSS01976.1"/>
    </source>
</evidence>
<reference evidence="11 12" key="1">
    <citation type="submission" date="2017-07" db="EMBL/GenBank/DDBJ databases">
        <title>An improved, manually edited Actinidia chinensis var. chinensis (kiwifruit) genome highlights the challenges associated with draft genomes and gene prediction in plants.</title>
        <authorList>
            <person name="Pilkington S."/>
            <person name="Crowhurst R."/>
            <person name="Hilario E."/>
            <person name="Nardozza S."/>
            <person name="Fraser L."/>
            <person name="Peng Y."/>
            <person name="Gunaseelan K."/>
            <person name="Simpson R."/>
            <person name="Tahir J."/>
            <person name="Deroles S."/>
            <person name="Templeton K."/>
            <person name="Luo Z."/>
            <person name="Davy M."/>
            <person name="Cheng C."/>
            <person name="Mcneilage M."/>
            <person name="Scaglione D."/>
            <person name="Liu Y."/>
            <person name="Zhang Q."/>
            <person name="Datson P."/>
            <person name="De Silva N."/>
            <person name="Gardiner S."/>
            <person name="Bassett H."/>
            <person name="Chagne D."/>
            <person name="Mccallum J."/>
            <person name="Dzierzon H."/>
            <person name="Deng C."/>
            <person name="Wang Y.-Y."/>
            <person name="Barron N."/>
            <person name="Manako K."/>
            <person name="Bowen J."/>
            <person name="Foster T."/>
            <person name="Erridge Z."/>
            <person name="Tiffin H."/>
            <person name="Waite C."/>
            <person name="Davies K."/>
            <person name="Grierson E."/>
            <person name="Laing W."/>
            <person name="Kirk R."/>
            <person name="Chen X."/>
            <person name="Wood M."/>
            <person name="Montefiori M."/>
            <person name="Brummell D."/>
            <person name="Schwinn K."/>
            <person name="Catanach A."/>
            <person name="Fullerton C."/>
            <person name="Li D."/>
            <person name="Meiyalaghan S."/>
            <person name="Nieuwenhuizen N."/>
            <person name="Read N."/>
            <person name="Prakash R."/>
            <person name="Hunter D."/>
            <person name="Zhang H."/>
            <person name="Mckenzie M."/>
            <person name="Knabel M."/>
            <person name="Harris A."/>
            <person name="Allan A."/>
            <person name="Chen A."/>
            <person name="Janssen B."/>
            <person name="Plunkett B."/>
            <person name="Dwamena C."/>
            <person name="Voogd C."/>
            <person name="Leif D."/>
            <person name="Lafferty D."/>
            <person name="Souleyre E."/>
            <person name="Varkonyi-Gasic E."/>
            <person name="Gambi F."/>
            <person name="Hanley J."/>
            <person name="Yao J.-L."/>
            <person name="Cheung J."/>
            <person name="David K."/>
            <person name="Warren B."/>
            <person name="Marsh K."/>
            <person name="Snowden K."/>
            <person name="Lin-Wang K."/>
            <person name="Brian L."/>
            <person name="Martinez-Sanchez M."/>
            <person name="Wang M."/>
            <person name="Ileperuma N."/>
            <person name="Macnee N."/>
            <person name="Campin R."/>
            <person name="Mcatee P."/>
            <person name="Drummond R."/>
            <person name="Espley R."/>
            <person name="Ireland H."/>
            <person name="Wu R."/>
            <person name="Atkinson R."/>
            <person name="Karunairetnam S."/>
            <person name="Bulley S."/>
            <person name="Chunkath S."/>
            <person name="Hanley Z."/>
            <person name="Storey R."/>
            <person name="Thrimawithana A."/>
            <person name="Thomson S."/>
            <person name="David C."/>
            <person name="Testolin R."/>
        </authorList>
    </citation>
    <scope>NUCLEOTIDE SEQUENCE [LARGE SCALE GENOMIC DNA]</scope>
    <source>
        <strain evidence="12">cv. Red5</strain>
        <tissue evidence="11">Young leaf</tissue>
    </source>
</reference>
<evidence type="ECO:0000256" key="9">
    <source>
        <dbReference type="ARBA" id="ARBA00023136"/>
    </source>
</evidence>
<keyword evidence="8" id="KW-0333">Golgi apparatus</keyword>
<evidence type="ECO:0000256" key="1">
    <source>
        <dbReference type="ARBA" id="ARBA00004337"/>
    </source>
</evidence>
<feature type="transmembrane region" description="Helical" evidence="10">
    <location>
        <begin position="140"/>
        <end position="166"/>
    </location>
</feature>
<dbReference type="OrthoDB" id="1666796at2759"/>
<sequence length="306" mass="35827">MSVDFVLVLKENLLVQAFCYMSNNERYFIHNHPSFKVMYHKDPETNFARIVGFEVTANSINHEYKTWDDKNTHLLTCNQKTKTIIRPTTVPQEIDSDKEVVFTYDVSFKSSDIKWASRWDTYLLMNDDQIHWRPNNSSLLCVYVGAGIQIFGMTLVTMIFTLLGFLSPSNRGGLMTAMVLLWVFMLGSLIQNVQRYRVEENRSKNSVYVSFRSLFNLFRPQRSNLGREVFRSSAFRNNVCSSPLMNSSFGAVFIELFFILTAIWLNQFYYIFGFLFIVFIILLVTCAELAILLCYCQLCSEDYYWW</sequence>
<keyword evidence="9 10" id="KW-0472">Membrane</keyword>
<evidence type="ECO:0000256" key="6">
    <source>
        <dbReference type="ARBA" id="ARBA00022753"/>
    </source>
</evidence>
<dbReference type="EMBL" id="NKQK01000020">
    <property type="protein sequence ID" value="PSS01976.1"/>
    <property type="molecule type" value="Genomic_DNA"/>
</dbReference>
<dbReference type="STRING" id="1590841.A0A2R6Q526"/>
<feature type="transmembrane region" description="Helical" evidence="10">
    <location>
        <begin position="244"/>
        <end position="265"/>
    </location>
</feature>
<comment type="caution">
    <text evidence="11">The sequence shown here is derived from an EMBL/GenBank/DDBJ whole genome shotgun (WGS) entry which is preliminary data.</text>
</comment>
<gene>
    <name evidence="11" type="ORF">CEY00_Acc23332</name>
</gene>